<dbReference type="SUPFAM" id="SSF47459">
    <property type="entry name" value="HLH, helix-loop-helix DNA-binding domain"/>
    <property type="match status" value="1"/>
</dbReference>
<dbReference type="AlphaFoldDB" id="A0AAN8V7M7"/>
<evidence type="ECO:0000313" key="6">
    <source>
        <dbReference type="EMBL" id="KAK6924996.1"/>
    </source>
</evidence>
<dbReference type="GO" id="GO:0006355">
    <property type="term" value="P:regulation of DNA-templated transcription"/>
    <property type="evidence" value="ECO:0007669"/>
    <property type="project" value="InterPro"/>
</dbReference>
<dbReference type="InterPro" id="IPR044293">
    <property type="entry name" value="PRE"/>
</dbReference>
<keyword evidence="5" id="KW-0539">Nucleus</keyword>
<gene>
    <name evidence="6" type="ORF">RJ641_009322</name>
</gene>
<dbReference type="PANTHER" id="PTHR38546">
    <property type="entry name" value="DNA BINDING PROTEIN"/>
    <property type="match status" value="1"/>
</dbReference>
<dbReference type="EMBL" id="JBAMMX010000016">
    <property type="protein sequence ID" value="KAK6924996.1"/>
    <property type="molecule type" value="Genomic_DNA"/>
</dbReference>
<proteinExistence type="predicted"/>
<comment type="caution">
    <text evidence="6">The sequence shown here is derived from an EMBL/GenBank/DDBJ whole genome shotgun (WGS) entry which is preliminary data.</text>
</comment>
<reference evidence="6 7" key="1">
    <citation type="submission" date="2023-12" db="EMBL/GenBank/DDBJ databases">
        <title>A high-quality genome assembly for Dillenia turbinata (Dilleniales).</title>
        <authorList>
            <person name="Chanderbali A."/>
        </authorList>
    </citation>
    <scope>NUCLEOTIDE SEQUENCE [LARGE SCALE GENOMIC DNA]</scope>
    <source>
        <strain evidence="6">LSX21</strain>
        <tissue evidence="6">Leaf</tissue>
    </source>
</reference>
<dbReference type="InterPro" id="IPR036638">
    <property type="entry name" value="HLH_DNA-bd_sf"/>
</dbReference>
<dbReference type="GO" id="GO:0005634">
    <property type="term" value="C:nucleus"/>
    <property type="evidence" value="ECO:0007669"/>
    <property type="project" value="UniProtKB-SubCell"/>
</dbReference>
<accession>A0AAN8V7M7</accession>
<keyword evidence="3" id="KW-0805">Transcription regulation</keyword>
<evidence type="ECO:0000256" key="3">
    <source>
        <dbReference type="ARBA" id="ARBA00023015"/>
    </source>
</evidence>
<name>A0AAN8V7M7_9MAGN</name>
<evidence type="ECO:0000256" key="5">
    <source>
        <dbReference type="ARBA" id="ARBA00023242"/>
    </source>
</evidence>
<evidence type="ECO:0000313" key="7">
    <source>
        <dbReference type="Proteomes" id="UP001370490"/>
    </source>
</evidence>
<keyword evidence="7" id="KW-1185">Reference proteome</keyword>
<dbReference type="GO" id="GO:0046983">
    <property type="term" value="F:protein dimerization activity"/>
    <property type="evidence" value="ECO:0007669"/>
    <property type="project" value="InterPro"/>
</dbReference>
<sequence>MSSRESRASSINQDEINSLISKLQNLQPAERDQRALTTASASEVLKEICRYIKGLQREVDDLSATISHLVASSDSIGVDADILRRLLQQ</sequence>
<dbReference type="InterPro" id="IPR044172">
    <property type="entry name" value="ILI2-like"/>
</dbReference>
<dbReference type="Proteomes" id="UP001370490">
    <property type="component" value="Unassembled WGS sequence"/>
</dbReference>
<dbReference type="Gene3D" id="4.10.280.10">
    <property type="entry name" value="Helix-loop-helix DNA-binding domain"/>
    <property type="match status" value="1"/>
</dbReference>
<dbReference type="GO" id="GO:0040008">
    <property type="term" value="P:regulation of growth"/>
    <property type="evidence" value="ECO:0007669"/>
    <property type="project" value="InterPro"/>
</dbReference>
<organism evidence="6 7">
    <name type="scientific">Dillenia turbinata</name>
    <dbReference type="NCBI Taxonomy" id="194707"/>
    <lineage>
        <taxon>Eukaryota</taxon>
        <taxon>Viridiplantae</taxon>
        <taxon>Streptophyta</taxon>
        <taxon>Embryophyta</taxon>
        <taxon>Tracheophyta</taxon>
        <taxon>Spermatophyta</taxon>
        <taxon>Magnoliopsida</taxon>
        <taxon>eudicotyledons</taxon>
        <taxon>Gunneridae</taxon>
        <taxon>Pentapetalae</taxon>
        <taxon>Dilleniales</taxon>
        <taxon>Dilleniaceae</taxon>
        <taxon>Dillenia</taxon>
    </lineage>
</organism>
<evidence type="ECO:0000256" key="4">
    <source>
        <dbReference type="ARBA" id="ARBA00023163"/>
    </source>
</evidence>
<protein>
    <submittedName>
        <fullName evidence="6">Myc-type, basic helix-loop-helix (BHLH) domain</fullName>
    </submittedName>
</protein>
<keyword evidence="2" id="KW-0341">Growth regulation</keyword>
<dbReference type="PANTHER" id="PTHR38546:SF3">
    <property type="entry name" value="DNA BINDING PROTEIN"/>
    <property type="match status" value="1"/>
</dbReference>
<comment type="subcellular location">
    <subcellularLocation>
        <location evidence="1">Nucleus</location>
    </subcellularLocation>
</comment>
<evidence type="ECO:0000256" key="2">
    <source>
        <dbReference type="ARBA" id="ARBA00022604"/>
    </source>
</evidence>
<evidence type="ECO:0000256" key="1">
    <source>
        <dbReference type="ARBA" id="ARBA00004123"/>
    </source>
</evidence>
<dbReference type="Pfam" id="PF23174">
    <property type="entry name" value="bHLH_ILI"/>
    <property type="match status" value="1"/>
</dbReference>
<keyword evidence="4" id="KW-0804">Transcription</keyword>